<evidence type="ECO:0008006" key="7">
    <source>
        <dbReference type="Google" id="ProtNLM"/>
    </source>
</evidence>
<dbReference type="PANTHER" id="PTHR10272:SF0">
    <property type="entry name" value="PLATELET-ACTIVATING FACTOR ACETYLHYDROLASE"/>
    <property type="match status" value="1"/>
</dbReference>
<dbReference type="RefSeq" id="WP_341475065.1">
    <property type="nucleotide sequence ID" value="NZ_SHNO01000001.1"/>
</dbReference>
<dbReference type="EMBL" id="SHNO01000001">
    <property type="protein sequence ID" value="MCX2978889.1"/>
    <property type="molecule type" value="Genomic_DNA"/>
</dbReference>
<evidence type="ECO:0000256" key="2">
    <source>
        <dbReference type="ARBA" id="ARBA00022963"/>
    </source>
</evidence>
<dbReference type="Gene3D" id="3.40.50.1820">
    <property type="entry name" value="alpha/beta hydrolase"/>
    <property type="match status" value="1"/>
</dbReference>
<sequence length="356" mass="38574">MLSSIQRQKTLHMKCSFKLQGIVPAALAAARKRTARLARSRTAGLALFLALCPAVTVLADVLTTDTIGSVEVEIRRAGEGTYPLVIFSHGMGGCPGSNDGILSALADRGFIVVAPKHEDCISGSTTPDVAWSDPSNWTDLTNSDRRDDIHAVLDALPYSNYAQYVEDFERVGCMGYSMGGYTCMGLAGAWSTWTRDEIRTVAALSPWHRPYLVQDRVGGMTNDQTLYQGGTRDIAITPQLIQSNGTYDQTWPARYVQVFDGAGHFAWRDGILGEGFHSQMSHYIGSFFDAYLKNGSTESLEAMESLVSTLDFEHDTDGDRVGDSIDNCPLVANPDQTPSTISPGQGQACEDLPPGC</sequence>
<keyword evidence="1" id="KW-0378">Hydrolase</keyword>
<name>A0ABT3TA20_9GAMM</name>
<keyword evidence="2" id="KW-0442">Lipid degradation</keyword>
<dbReference type="SUPFAM" id="SSF53474">
    <property type="entry name" value="alpha/beta-Hydrolases"/>
    <property type="match status" value="1"/>
</dbReference>
<dbReference type="Pfam" id="PF02412">
    <property type="entry name" value="TSP_3"/>
    <property type="match status" value="1"/>
</dbReference>
<accession>A0ABT3TA20</accession>
<feature type="region of interest" description="Disordered" evidence="4">
    <location>
        <begin position="335"/>
        <end position="356"/>
    </location>
</feature>
<keyword evidence="6" id="KW-1185">Reference proteome</keyword>
<keyword evidence="3" id="KW-0443">Lipid metabolism</keyword>
<evidence type="ECO:0000313" key="5">
    <source>
        <dbReference type="EMBL" id="MCX2978889.1"/>
    </source>
</evidence>
<proteinExistence type="predicted"/>
<gene>
    <name evidence="5" type="ORF">EYC82_16155</name>
</gene>
<evidence type="ECO:0000256" key="4">
    <source>
        <dbReference type="SAM" id="MobiDB-lite"/>
    </source>
</evidence>
<comment type="caution">
    <text evidence="5">The sequence shown here is derived from an EMBL/GenBank/DDBJ whole genome shotgun (WGS) entry which is preliminary data.</text>
</comment>
<feature type="compositionally biased region" description="Polar residues" evidence="4">
    <location>
        <begin position="335"/>
        <end position="345"/>
    </location>
</feature>
<dbReference type="PANTHER" id="PTHR10272">
    <property type="entry name" value="PLATELET-ACTIVATING FACTOR ACETYLHYDROLASE"/>
    <property type="match status" value="1"/>
</dbReference>
<organism evidence="5 6">
    <name type="scientific">Candidatus Marimicrobium litorale</name>
    <dbReference type="NCBI Taxonomy" id="2518991"/>
    <lineage>
        <taxon>Bacteria</taxon>
        <taxon>Pseudomonadati</taxon>
        <taxon>Pseudomonadota</taxon>
        <taxon>Gammaproteobacteria</taxon>
        <taxon>Cellvibrionales</taxon>
        <taxon>Halieaceae</taxon>
        <taxon>Marimicrobium</taxon>
    </lineage>
</organism>
<evidence type="ECO:0000313" key="6">
    <source>
        <dbReference type="Proteomes" id="UP001143304"/>
    </source>
</evidence>
<dbReference type="Proteomes" id="UP001143304">
    <property type="component" value="Unassembled WGS sequence"/>
</dbReference>
<dbReference type="InterPro" id="IPR003367">
    <property type="entry name" value="Thrombospondin_3-like_rpt"/>
</dbReference>
<dbReference type="InterPro" id="IPR017395">
    <property type="entry name" value="Chlorophyllase-like"/>
</dbReference>
<protein>
    <recommendedName>
        <fullName evidence="7">Dienelactone hydrolase domain-containing protein</fullName>
    </recommendedName>
</protein>
<dbReference type="Pfam" id="PF07224">
    <property type="entry name" value="Chlorophyllase"/>
    <property type="match status" value="1"/>
</dbReference>
<evidence type="ECO:0000256" key="3">
    <source>
        <dbReference type="ARBA" id="ARBA00023098"/>
    </source>
</evidence>
<reference evidence="5" key="1">
    <citation type="submission" date="2019-02" db="EMBL/GenBank/DDBJ databases">
        <authorList>
            <person name="Li S.-H."/>
        </authorList>
    </citation>
    <scope>NUCLEOTIDE SEQUENCE</scope>
    <source>
        <strain evidence="5">IMCC11814</strain>
    </source>
</reference>
<evidence type="ECO:0000256" key="1">
    <source>
        <dbReference type="ARBA" id="ARBA00022801"/>
    </source>
</evidence>
<dbReference type="InterPro" id="IPR029058">
    <property type="entry name" value="AB_hydrolase_fold"/>
</dbReference>